<dbReference type="RefSeq" id="XP_018687128.1">
    <property type="nucleotide sequence ID" value="XM_018843548.1"/>
</dbReference>
<dbReference type="Proteomes" id="UP000078343">
    <property type="component" value="Unassembled WGS sequence"/>
</dbReference>
<gene>
    <name evidence="2" type="ORF">AYL99_12045</name>
</gene>
<proteinExistence type="predicted"/>
<organism evidence="2 3">
    <name type="scientific">Fonsecaea erecta</name>
    <dbReference type="NCBI Taxonomy" id="1367422"/>
    <lineage>
        <taxon>Eukaryota</taxon>
        <taxon>Fungi</taxon>
        <taxon>Dikarya</taxon>
        <taxon>Ascomycota</taxon>
        <taxon>Pezizomycotina</taxon>
        <taxon>Eurotiomycetes</taxon>
        <taxon>Chaetothyriomycetidae</taxon>
        <taxon>Chaetothyriales</taxon>
        <taxon>Herpotrichiellaceae</taxon>
        <taxon>Fonsecaea</taxon>
    </lineage>
</organism>
<keyword evidence="3" id="KW-1185">Reference proteome</keyword>
<dbReference type="GeneID" id="30016211"/>
<feature type="region of interest" description="Disordered" evidence="1">
    <location>
        <begin position="1"/>
        <end position="22"/>
    </location>
</feature>
<protein>
    <submittedName>
        <fullName evidence="2">Uncharacterized protein</fullName>
    </submittedName>
</protein>
<dbReference type="EMBL" id="LVYI01000026">
    <property type="protein sequence ID" value="OAP53761.1"/>
    <property type="molecule type" value="Genomic_DNA"/>
</dbReference>
<evidence type="ECO:0000313" key="3">
    <source>
        <dbReference type="Proteomes" id="UP000078343"/>
    </source>
</evidence>
<accession>A0A178Z2M5</accession>
<reference evidence="2 3" key="1">
    <citation type="submission" date="2016-04" db="EMBL/GenBank/DDBJ databases">
        <title>Draft genome of Fonsecaea erecta CBS 125763.</title>
        <authorList>
            <person name="Weiss V.A."/>
            <person name="Vicente V.A."/>
            <person name="Raittz R.T."/>
            <person name="Moreno L.F."/>
            <person name="De Souza E.M."/>
            <person name="Pedrosa F.O."/>
            <person name="Steffens M.B."/>
            <person name="Faoro H."/>
            <person name="Tadra-Sfeir M.Z."/>
            <person name="Najafzadeh M.J."/>
            <person name="Felipe M.S."/>
            <person name="Teixeira M."/>
            <person name="Sun J."/>
            <person name="Xi L."/>
            <person name="Gomes R."/>
            <person name="De Azevedo C.M."/>
            <person name="Salgado C.G."/>
            <person name="Da Silva M.B."/>
            <person name="Nascimento M.F."/>
            <person name="Queiroz-Telles F."/>
            <person name="Attili D.S."/>
            <person name="Gorbushina A."/>
        </authorList>
    </citation>
    <scope>NUCLEOTIDE SEQUENCE [LARGE SCALE GENOMIC DNA]</scope>
    <source>
        <strain evidence="2 3">CBS 125763</strain>
    </source>
</reference>
<sequence length="113" mass="12279">MARTSAKLPSTKPPPATEANQRTTFVYRWTRDMVLCSHPALKAVQSRCHYEVTIGAAQALEVLQLPDLESAASTQAPSIFDINAGAIVSDLDDFDFSDTHKSFEALDGLQGEP</sequence>
<name>A0A178Z2M5_9EURO</name>
<evidence type="ECO:0000256" key="1">
    <source>
        <dbReference type="SAM" id="MobiDB-lite"/>
    </source>
</evidence>
<evidence type="ECO:0000313" key="2">
    <source>
        <dbReference type="EMBL" id="OAP53761.1"/>
    </source>
</evidence>
<dbReference type="AlphaFoldDB" id="A0A178Z2M5"/>
<comment type="caution">
    <text evidence="2">The sequence shown here is derived from an EMBL/GenBank/DDBJ whole genome shotgun (WGS) entry which is preliminary data.</text>
</comment>